<evidence type="ECO:0008006" key="4">
    <source>
        <dbReference type="Google" id="ProtNLM"/>
    </source>
</evidence>
<sequence>MSLVVKELPEGPSSNPATTTRKVHILDLATELIQGVCECLDLESLKAVRQTCKELRDKSLHHFGTAYFRALRTIVSLRALKNLVAISQDLNSYVQYLSIVSQPMNFSHLYWQIESTDLDSDDSDDSNIHDDDLVISDEVRAFFYLLDQQKLMREAGSDVRLFVKAFKNFGNLKIVQLCHLFSEDGVSDPNFPTIRKINLLRRQWASEDFDQYHRPKAHLIAPVKRKLRAEAALDRTEFEMDRPSGLSLYPLNEVVVKAFEKSGRQAIQFDVTVTFSSPYEGPFDFYSYRRSIDNWNTEPFSRATTAWRKIAERHLRSLVVHGECEKTFGTDKYWTADLLRGLSVSERLEELRFSHLGHEKNVNLDLSAFNWHSLKHLSINQTIFSGSGELRGFLSKAGATLEDISLHDVFLRDQRDPWIPILEGLERMPRLCFVHLRNLYQNRIAMPQPNTGQRHLVLRREGISPGLKHAVSRLKLGPLSGAETLGLFSKHATGMVAVIFEIESDDKEAESSRH</sequence>
<dbReference type="AlphaFoldDB" id="A0A6A6Y003"/>
<dbReference type="OrthoDB" id="5279008at2759"/>
<evidence type="ECO:0000313" key="2">
    <source>
        <dbReference type="Proteomes" id="UP000504636"/>
    </source>
</evidence>
<organism evidence="1">
    <name type="scientific">Mytilinidion resinicola</name>
    <dbReference type="NCBI Taxonomy" id="574789"/>
    <lineage>
        <taxon>Eukaryota</taxon>
        <taxon>Fungi</taxon>
        <taxon>Dikarya</taxon>
        <taxon>Ascomycota</taxon>
        <taxon>Pezizomycotina</taxon>
        <taxon>Dothideomycetes</taxon>
        <taxon>Pleosporomycetidae</taxon>
        <taxon>Mytilinidiales</taxon>
        <taxon>Mytilinidiaceae</taxon>
        <taxon>Mytilinidion</taxon>
    </lineage>
</organism>
<dbReference type="RefSeq" id="XP_033569110.1">
    <property type="nucleotide sequence ID" value="XM_033726291.1"/>
</dbReference>
<keyword evidence="2" id="KW-1185">Reference proteome</keyword>
<evidence type="ECO:0000313" key="1">
    <source>
        <dbReference type="EMBL" id="KAF2802146.1"/>
    </source>
</evidence>
<protein>
    <recommendedName>
        <fullName evidence="4">F-box domain-containing protein</fullName>
    </recommendedName>
</protein>
<reference evidence="3" key="2">
    <citation type="submission" date="2020-04" db="EMBL/GenBank/DDBJ databases">
        <authorList>
            <consortium name="NCBI Genome Project"/>
        </authorList>
    </citation>
    <scope>NUCLEOTIDE SEQUENCE</scope>
    <source>
        <strain evidence="3">CBS 304.34</strain>
    </source>
</reference>
<name>A0A6A6Y003_9PEZI</name>
<accession>A0A6A6Y003</accession>
<dbReference type="Proteomes" id="UP000504636">
    <property type="component" value="Unplaced"/>
</dbReference>
<gene>
    <name evidence="1 3" type="ORF">BDZ99DRAFT_527809</name>
</gene>
<dbReference type="GeneID" id="54467184"/>
<evidence type="ECO:0000313" key="3">
    <source>
        <dbReference type="RefSeq" id="XP_033569110.1"/>
    </source>
</evidence>
<dbReference type="EMBL" id="MU003725">
    <property type="protein sequence ID" value="KAF2802146.1"/>
    <property type="molecule type" value="Genomic_DNA"/>
</dbReference>
<proteinExistence type="predicted"/>
<reference evidence="3" key="3">
    <citation type="submission" date="2025-04" db="UniProtKB">
        <authorList>
            <consortium name="RefSeq"/>
        </authorList>
    </citation>
    <scope>IDENTIFICATION</scope>
    <source>
        <strain evidence="3">CBS 304.34</strain>
    </source>
</reference>
<reference evidence="1 3" key="1">
    <citation type="journal article" date="2020" name="Stud. Mycol.">
        <title>101 Dothideomycetes genomes: a test case for predicting lifestyles and emergence of pathogens.</title>
        <authorList>
            <person name="Haridas S."/>
            <person name="Albert R."/>
            <person name="Binder M."/>
            <person name="Bloem J."/>
            <person name="Labutti K."/>
            <person name="Salamov A."/>
            <person name="Andreopoulos B."/>
            <person name="Baker S."/>
            <person name="Barry K."/>
            <person name="Bills G."/>
            <person name="Bluhm B."/>
            <person name="Cannon C."/>
            <person name="Castanera R."/>
            <person name="Culley D."/>
            <person name="Daum C."/>
            <person name="Ezra D."/>
            <person name="Gonzalez J."/>
            <person name="Henrissat B."/>
            <person name="Kuo A."/>
            <person name="Liang C."/>
            <person name="Lipzen A."/>
            <person name="Lutzoni F."/>
            <person name="Magnuson J."/>
            <person name="Mondo S."/>
            <person name="Nolan M."/>
            <person name="Ohm R."/>
            <person name="Pangilinan J."/>
            <person name="Park H.-J."/>
            <person name="Ramirez L."/>
            <person name="Alfaro M."/>
            <person name="Sun H."/>
            <person name="Tritt A."/>
            <person name="Yoshinaga Y."/>
            <person name="Zwiers L.-H."/>
            <person name="Turgeon B."/>
            <person name="Goodwin S."/>
            <person name="Spatafora J."/>
            <person name="Crous P."/>
            <person name="Grigoriev I."/>
        </authorList>
    </citation>
    <scope>NUCLEOTIDE SEQUENCE</scope>
    <source>
        <strain evidence="1 3">CBS 304.34</strain>
    </source>
</reference>